<dbReference type="AlphaFoldDB" id="A0A654TXJ5"/>
<evidence type="ECO:0000313" key="3">
    <source>
        <dbReference type="Proteomes" id="UP000046680"/>
    </source>
</evidence>
<proteinExistence type="predicted"/>
<gene>
    <name evidence="2" type="ORF">ERS007657_00786</name>
</gene>
<organism evidence="2 3">
    <name type="scientific">Mycobacterium tuberculosis</name>
    <dbReference type="NCBI Taxonomy" id="1773"/>
    <lineage>
        <taxon>Bacteria</taxon>
        <taxon>Bacillati</taxon>
        <taxon>Actinomycetota</taxon>
        <taxon>Actinomycetes</taxon>
        <taxon>Mycobacteriales</taxon>
        <taxon>Mycobacteriaceae</taxon>
        <taxon>Mycobacterium</taxon>
        <taxon>Mycobacterium tuberculosis complex</taxon>
    </lineage>
</organism>
<evidence type="ECO:0000256" key="1">
    <source>
        <dbReference type="SAM" id="MobiDB-lite"/>
    </source>
</evidence>
<evidence type="ECO:0000313" key="2">
    <source>
        <dbReference type="EMBL" id="CFR69693.1"/>
    </source>
</evidence>
<dbReference type="Proteomes" id="UP000046680">
    <property type="component" value="Unassembled WGS sequence"/>
</dbReference>
<protein>
    <submittedName>
        <fullName evidence="2">Uncharacterized protein</fullName>
    </submittedName>
</protein>
<name>A0A654TXJ5_MYCTX</name>
<reference evidence="2 3" key="1">
    <citation type="submission" date="2015-03" db="EMBL/GenBank/DDBJ databases">
        <authorList>
            <consortium name="Pathogen Informatics"/>
        </authorList>
    </citation>
    <scope>NUCLEOTIDE SEQUENCE [LARGE SCALE GENOMIC DNA]</scope>
    <source>
        <strain evidence="2 3">C09601061</strain>
    </source>
</reference>
<dbReference type="EMBL" id="CGCX01000196">
    <property type="protein sequence ID" value="CFR69693.1"/>
    <property type="molecule type" value="Genomic_DNA"/>
</dbReference>
<feature type="region of interest" description="Disordered" evidence="1">
    <location>
        <begin position="30"/>
        <end position="51"/>
    </location>
</feature>
<sequence>MTPDRGDAVMAHERDEVGVGNQIASRLDRVGYSPIDGPESVGLADLPHVRS</sequence>
<accession>A0A654TXJ5</accession>